<evidence type="ECO:0000259" key="7">
    <source>
        <dbReference type="Pfam" id="PF20684"/>
    </source>
</evidence>
<evidence type="ECO:0000256" key="6">
    <source>
        <dbReference type="SAM" id="Phobius"/>
    </source>
</evidence>
<reference evidence="8" key="1">
    <citation type="submission" date="2016-03" db="EMBL/GenBank/DDBJ databases">
        <title>Draft genome sequence of Rosellinia necatrix.</title>
        <authorList>
            <person name="Kanematsu S."/>
        </authorList>
    </citation>
    <scope>NUCLEOTIDE SEQUENCE [LARGE SCALE GENOMIC DNA]</scope>
    <source>
        <strain evidence="8">W97</strain>
    </source>
</reference>
<feature type="transmembrane region" description="Helical" evidence="6">
    <location>
        <begin position="114"/>
        <end position="136"/>
    </location>
</feature>
<dbReference type="OMA" id="GHCIRES"/>
<keyword evidence="4 6" id="KW-0472">Membrane</keyword>
<evidence type="ECO:0000313" key="9">
    <source>
        <dbReference type="Proteomes" id="UP000054516"/>
    </source>
</evidence>
<name>A0A1W2TI65_ROSNE</name>
<proteinExistence type="inferred from homology"/>
<evidence type="ECO:0000256" key="3">
    <source>
        <dbReference type="ARBA" id="ARBA00022989"/>
    </source>
</evidence>
<dbReference type="InterPro" id="IPR052337">
    <property type="entry name" value="SAT4-like"/>
</dbReference>
<keyword evidence="9" id="KW-1185">Reference proteome</keyword>
<feature type="transmembrane region" description="Helical" evidence="6">
    <location>
        <begin position="168"/>
        <end position="188"/>
    </location>
</feature>
<dbReference type="Proteomes" id="UP000054516">
    <property type="component" value="Unassembled WGS sequence"/>
</dbReference>
<comment type="similarity">
    <text evidence="5">Belongs to the SAT4 family.</text>
</comment>
<feature type="transmembrane region" description="Helical" evidence="6">
    <location>
        <begin position="194"/>
        <end position="212"/>
    </location>
</feature>
<evidence type="ECO:0000256" key="5">
    <source>
        <dbReference type="ARBA" id="ARBA00038359"/>
    </source>
</evidence>
<protein>
    <submittedName>
        <fullName evidence="8">Putative integral membrane protein</fullName>
    </submittedName>
</protein>
<gene>
    <name evidence="8" type="ORF">SAMD00023353_1601790</name>
</gene>
<evidence type="ECO:0000313" key="8">
    <source>
        <dbReference type="EMBL" id="GAP87831.1"/>
    </source>
</evidence>
<evidence type="ECO:0000256" key="2">
    <source>
        <dbReference type="ARBA" id="ARBA00022692"/>
    </source>
</evidence>
<dbReference type="OrthoDB" id="444631at2759"/>
<dbReference type="PANTHER" id="PTHR33048">
    <property type="entry name" value="PTH11-LIKE INTEGRAL MEMBRANE PROTEIN (AFU_ORTHOLOGUE AFUA_5G11245)"/>
    <property type="match status" value="1"/>
</dbReference>
<accession>A0A1W2TI65</accession>
<feature type="transmembrane region" description="Helical" evidence="6">
    <location>
        <begin position="6"/>
        <end position="27"/>
    </location>
</feature>
<evidence type="ECO:0000256" key="1">
    <source>
        <dbReference type="ARBA" id="ARBA00004141"/>
    </source>
</evidence>
<comment type="subcellular location">
    <subcellularLocation>
        <location evidence="1">Membrane</location>
        <topology evidence="1">Multi-pass membrane protein</topology>
    </subcellularLocation>
</comment>
<dbReference type="EMBL" id="DF977461">
    <property type="protein sequence ID" value="GAP87831.1"/>
    <property type="molecule type" value="Genomic_DNA"/>
</dbReference>
<dbReference type="AlphaFoldDB" id="A0A1W2TI65"/>
<sequence>MATIFSLTFSIFLAILCATATALRFVASKRILGRLSAEDWLAFAALVSCLTHIGFGLTNSIISHDGFYPDGYVRSQKIAYASTPFYPLNQFFTKSSILFFYHRIFSVKKSFARWIYILGIAQAVLTILTIFINLFICHPINYYWDLWVIGSCMDQITINRATESVNSAIDFAMVALAFVMVSGIRLALSTKLKLLLLFVIGSLSGLIGFIRIGNGNVVWRAKDSPSFHGADYSWALGQQATSIICCCAPMYKGAFHPYEFCAKLATRARQYTCWRRKVSPLDEPNDGQVWLALDDFSV</sequence>
<keyword evidence="2 6" id="KW-0812">Transmembrane</keyword>
<dbReference type="STRING" id="77044.A0A1W2TI65"/>
<evidence type="ECO:0000256" key="4">
    <source>
        <dbReference type="ARBA" id="ARBA00023136"/>
    </source>
</evidence>
<feature type="transmembrane region" description="Helical" evidence="6">
    <location>
        <begin position="39"/>
        <end position="58"/>
    </location>
</feature>
<feature type="domain" description="Rhodopsin" evidence="7">
    <location>
        <begin position="23"/>
        <end position="253"/>
    </location>
</feature>
<dbReference type="Pfam" id="PF20684">
    <property type="entry name" value="Fung_rhodopsin"/>
    <property type="match status" value="1"/>
</dbReference>
<dbReference type="GO" id="GO:0016020">
    <property type="term" value="C:membrane"/>
    <property type="evidence" value="ECO:0007669"/>
    <property type="project" value="UniProtKB-SubCell"/>
</dbReference>
<organism evidence="8">
    <name type="scientific">Rosellinia necatrix</name>
    <name type="common">White root-rot fungus</name>
    <dbReference type="NCBI Taxonomy" id="77044"/>
    <lineage>
        <taxon>Eukaryota</taxon>
        <taxon>Fungi</taxon>
        <taxon>Dikarya</taxon>
        <taxon>Ascomycota</taxon>
        <taxon>Pezizomycotina</taxon>
        <taxon>Sordariomycetes</taxon>
        <taxon>Xylariomycetidae</taxon>
        <taxon>Xylariales</taxon>
        <taxon>Xylariaceae</taxon>
        <taxon>Rosellinia</taxon>
    </lineage>
</organism>
<dbReference type="InterPro" id="IPR049326">
    <property type="entry name" value="Rhodopsin_dom_fungi"/>
</dbReference>
<dbReference type="PANTHER" id="PTHR33048:SF55">
    <property type="entry name" value="INTEGRAL MEMBRANE PROTEIN"/>
    <property type="match status" value="1"/>
</dbReference>
<keyword evidence="3 6" id="KW-1133">Transmembrane helix</keyword>